<feature type="region of interest" description="Disordered" evidence="1">
    <location>
        <begin position="1"/>
        <end position="22"/>
    </location>
</feature>
<reference evidence="2 3" key="1">
    <citation type="journal article" date="2018" name="Mol. Genet. Genomics">
        <title>The red deer Cervus elaphus genome CerEla1.0: sequencing, annotating, genes, and chromosomes.</title>
        <authorList>
            <person name="Bana N.A."/>
            <person name="Nyiri A."/>
            <person name="Nagy J."/>
            <person name="Frank K."/>
            <person name="Nagy T."/>
            <person name="Steger V."/>
            <person name="Schiller M."/>
            <person name="Lakatos P."/>
            <person name="Sugar L."/>
            <person name="Horn P."/>
            <person name="Barta E."/>
            <person name="Orosz L."/>
        </authorList>
    </citation>
    <scope>NUCLEOTIDE SEQUENCE [LARGE SCALE GENOMIC DNA]</scope>
    <source>
        <strain evidence="2">Hungarian</strain>
    </source>
</reference>
<name>A0A212CNP2_CEREH</name>
<evidence type="ECO:0000256" key="1">
    <source>
        <dbReference type="SAM" id="MobiDB-lite"/>
    </source>
</evidence>
<dbReference type="Proteomes" id="UP000242450">
    <property type="component" value="Chromosome 15"/>
</dbReference>
<dbReference type="AlphaFoldDB" id="A0A212CNP2"/>
<proteinExistence type="predicted"/>
<accession>A0A212CNP2</accession>
<evidence type="ECO:0000313" key="3">
    <source>
        <dbReference type="Proteomes" id="UP000242450"/>
    </source>
</evidence>
<comment type="caution">
    <text evidence="2">The sequence shown here is derived from an EMBL/GenBank/DDBJ whole genome shotgun (WGS) entry which is preliminary data.</text>
</comment>
<dbReference type="EMBL" id="MKHE01000015">
    <property type="protein sequence ID" value="OWK07522.1"/>
    <property type="molecule type" value="Genomic_DNA"/>
</dbReference>
<evidence type="ECO:0000313" key="2">
    <source>
        <dbReference type="EMBL" id="OWK07522.1"/>
    </source>
</evidence>
<protein>
    <submittedName>
        <fullName evidence="2">Uncharacterized protein</fullName>
    </submittedName>
</protein>
<feature type="region of interest" description="Disordered" evidence="1">
    <location>
        <begin position="43"/>
        <end position="62"/>
    </location>
</feature>
<organism evidence="2 3">
    <name type="scientific">Cervus elaphus hippelaphus</name>
    <name type="common">European red deer</name>
    <dbReference type="NCBI Taxonomy" id="46360"/>
    <lineage>
        <taxon>Eukaryota</taxon>
        <taxon>Metazoa</taxon>
        <taxon>Chordata</taxon>
        <taxon>Craniata</taxon>
        <taxon>Vertebrata</taxon>
        <taxon>Euteleostomi</taxon>
        <taxon>Mammalia</taxon>
        <taxon>Eutheria</taxon>
        <taxon>Laurasiatheria</taxon>
        <taxon>Artiodactyla</taxon>
        <taxon>Ruminantia</taxon>
        <taxon>Pecora</taxon>
        <taxon>Cervidae</taxon>
        <taxon>Cervinae</taxon>
        <taxon>Cervus</taxon>
    </lineage>
</organism>
<keyword evidence="3" id="KW-1185">Reference proteome</keyword>
<feature type="non-terminal residue" evidence="2">
    <location>
        <position position="1"/>
    </location>
</feature>
<sequence>YLPVPVAALGDSGAPRRDDPPAAFGGLLRGRLRAIATARGQRPARFRLRKLREDGKGRTNGG</sequence>
<feature type="compositionally biased region" description="Basic and acidic residues" evidence="1">
    <location>
        <begin position="51"/>
        <end position="62"/>
    </location>
</feature>
<gene>
    <name evidence="2" type="ORF">Celaphus_00008453</name>
</gene>